<proteinExistence type="inferred from homology"/>
<dbReference type="InterPro" id="IPR036603">
    <property type="entry name" value="RBP11-like"/>
</dbReference>
<dbReference type="PANTHER" id="PTHR13946">
    <property type="entry name" value="DNA-DIRECTED RNA POLYMERASE I,II,III"/>
    <property type="match status" value="1"/>
</dbReference>
<dbReference type="PANTHER" id="PTHR13946:SF28">
    <property type="entry name" value="DNA-DIRECTED RNA POLYMERASES I AND III SUBUNIT RPAC2"/>
    <property type="match status" value="1"/>
</dbReference>
<dbReference type="EMBL" id="HBHJ01018428">
    <property type="protein sequence ID" value="CAD9692615.1"/>
    <property type="molecule type" value="Transcribed_RNA"/>
</dbReference>
<dbReference type="Pfam" id="PF13656">
    <property type="entry name" value="RNA_pol_L_2"/>
    <property type="match status" value="1"/>
</dbReference>
<dbReference type="AlphaFoldDB" id="A0A7S2WKX3"/>
<sequence>MAVNEVTAKTAEHRLQVKLGESEDCATFILGDQDHTLGNALRHVLMQTRGTEFCGYSIPHPSEPYVHLRLQTQDGTSAAEKLKAGLKELSVSCDHIEAAFDRAFDDFEKKQMDE</sequence>
<dbReference type="GO" id="GO:0005666">
    <property type="term" value="C:RNA polymerase III complex"/>
    <property type="evidence" value="ECO:0007669"/>
    <property type="project" value="TreeGrafter"/>
</dbReference>
<dbReference type="CDD" id="cd07029">
    <property type="entry name" value="RNAP_I_III_AC19"/>
    <property type="match status" value="1"/>
</dbReference>
<keyword evidence="2" id="KW-0804">Transcription</keyword>
<evidence type="ECO:0000259" key="4">
    <source>
        <dbReference type="Pfam" id="PF13656"/>
    </source>
</evidence>
<evidence type="ECO:0000256" key="1">
    <source>
        <dbReference type="ARBA" id="ARBA00022478"/>
    </source>
</evidence>
<dbReference type="HAMAP" id="MF_00261">
    <property type="entry name" value="RNApol_arch_Rpo11"/>
    <property type="match status" value="1"/>
</dbReference>
<dbReference type="Gene3D" id="3.30.1360.10">
    <property type="entry name" value="RNA polymerase, RBP11-like subunit"/>
    <property type="match status" value="1"/>
</dbReference>
<evidence type="ECO:0000256" key="3">
    <source>
        <dbReference type="ARBA" id="ARBA00025751"/>
    </source>
</evidence>
<dbReference type="GO" id="GO:0046983">
    <property type="term" value="F:protein dimerization activity"/>
    <property type="evidence" value="ECO:0007669"/>
    <property type="project" value="InterPro"/>
</dbReference>
<comment type="similarity">
    <text evidence="3">Belongs to the archaeal Rpo11/eukaryotic RPB11/RPC19 RNA polymerase subunit family.</text>
</comment>
<dbReference type="InterPro" id="IPR033898">
    <property type="entry name" value="RNAP_AC19"/>
</dbReference>
<protein>
    <recommendedName>
        <fullName evidence="4">DNA-directed RNA polymerase RBP11-like dimerisation domain-containing protein</fullName>
    </recommendedName>
</protein>
<accession>A0A7S2WKX3</accession>
<gene>
    <name evidence="5" type="ORF">RMAR1173_LOCUS12185</name>
</gene>
<dbReference type="GO" id="GO:0006383">
    <property type="term" value="P:transcription by RNA polymerase III"/>
    <property type="evidence" value="ECO:0007669"/>
    <property type="project" value="TreeGrafter"/>
</dbReference>
<reference evidence="5" key="1">
    <citation type="submission" date="2021-01" db="EMBL/GenBank/DDBJ databases">
        <authorList>
            <person name="Corre E."/>
            <person name="Pelletier E."/>
            <person name="Niang G."/>
            <person name="Scheremetjew M."/>
            <person name="Finn R."/>
            <person name="Kale V."/>
            <person name="Holt S."/>
            <person name="Cochrane G."/>
            <person name="Meng A."/>
            <person name="Brown T."/>
            <person name="Cohen L."/>
        </authorList>
    </citation>
    <scope>NUCLEOTIDE SEQUENCE</scope>
    <source>
        <strain evidence="5">CCMP1243</strain>
    </source>
</reference>
<dbReference type="GO" id="GO:0005736">
    <property type="term" value="C:RNA polymerase I complex"/>
    <property type="evidence" value="ECO:0007669"/>
    <property type="project" value="TreeGrafter"/>
</dbReference>
<feature type="domain" description="DNA-directed RNA polymerase RBP11-like dimerisation" evidence="4">
    <location>
        <begin position="25"/>
        <end position="97"/>
    </location>
</feature>
<dbReference type="GO" id="GO:0006362">
    <property type="term" value="P:transcription elongation by RNA polymerase I"/>
    <property type="evidence" value="ECO:0007669"/>
    <property type="project" value="TreeGrafter"/>
</dbReference>
<dbReference type="GO" id="GO:0003899">
    <property type="term" value="F:DNA-directed RNA polymerase activity"/>
    <property type="evidence" value="ECO:0007669"/>
    <property type="project" value="InterPro"/>
</dbReference>
<evidence type="ECO:0000313" key="5">
    <source>
        <dbReference type="EMBL" id="CAD9692615.1"/>
    </source>
</evidence>
<dbReference type="InterPro" id="IPR009025">
    <property type="entry name" value="RBP11-like_dimer"/>
</dbReference>
<dbReference type="SUPFAM" id="SSF55257">
    <property type="entry name" value="RBP11-like subunits of RNA polymerase"/>
    <property type="match status" value="1"/>
</dbReference>
<evidence type="ECO:0000256" key="2">
    <source>
        <dbReference type="ARBA" id="ARBA00023163"/>
    </source>
</evidence>
<organism evidence="5">
    <name type="scientific">Rhizochromulina marina</name>
    <dbReference type="NCBI Taxonomy" id="1034831"/>
    <lineage>
        <taxon>Eukaryota</taxon>
        <taxon>Sar</taxon>
        <taxon>Stramenopiles</taxon>
        <taxon>Ochrophyta</taxon>
        <taxon>Dictyochophyceae</taxon>
        <taxon>Rhizochromulinales</taxon>
        <taxon>Rhizochromulina</taxon>
    </lineage>
</organism>
<dbReference type="InterPro" id="IPR022905">
    <property type="entry name" value="Rpo11-like"/>
</dbReference>
<keyword evidence="1" id="KW-0240">DNA-directed RNA polymerase</keyword>
<name>A0A7S2WKX3_9STRA</name>